<dbReference type="OrthoDB" id="5295288at2"/>
<proteinExistence type="predicted"/>
<dbReference type="SMART" id="SM00862">
    <property type="entry name" value="Trans_reg_C"/>
    <property type="match status" value="1"/>
</dbReference>
<gene>
    <name evidence="6" type="ORF">SAMN02746062_00520</name>
</gene>
<dbReference type="AlphaFoldDB" id="A0A286E5L3"/>
<dbReference type="Gene3D" id="1.10.10.10">
    <property type="entry name" value="Winged helix-like DNA-binding domain superfamily/Winged helix DNA-binding domain"/>
    <property type="match status" value="1"/>
</dbReference>
<dbReference type="GO" id="GO:0006355">
    <property type="term" value="P:regulation of DNA-templated transcription"/>
    <property type="evidence" value="ECO:0007669"/>
    <property type="project" value="InterPro"/>
</dbReference>
<evidence type="ECO:0000313" key="7">
    <source>
        <dbReference type="Proteomes" id="UP000219669"/>
    </source>
</evidence>
<keyword evidence="1 3" id="KW-0238">DNA-binding</keyword>
<feature type="DNA-binding region" description="OmpR/PhoB-type" evidence="3">
    <location>
        <begin position="126"/>
        <end position="226"/>
    </location>
</feature>
<dbReference type="InterPro" id="IPR001867">
    <property type="entry name" value="OmpR/PhoB-type_DNA-bd"/>
</dbReference>
<evidence type="ECO:0000259" key="4">
    <source>
        <dbReference type="PROSITE" id="PS50110"/>
    </source>
</evidence>
<feature type="domain" description="OmpR/PhoB-type" evidence="5">
    <location>
        <begin position="126"/>
        <end position="226"/>
    </location>
</feature>
<dbReference type="EMBL" id="OCNF01000003">
    <property type="protein sequence ID" value="SOD66164.1"/>
    <property type="molecule type" value="Genomic_DNA"/>
</dbReference>
<dbReference type="GO" id="GO:0005829">
    <property type="term" value="C:cytosol"/>
    <property type="evidence" value="ECO:0007669"/>
    <property type="project" value="TreeGrafter"/>
</dbReference>
<dbReference type="PANTHER" id="PTHR48111:SF6">
    <property type="entry name" value="TRANSCRIPTIONAL REGULATORY PROTEIN CREB"/>
    <property type="match status" value="1"/>
</dbReference>
<organism evidence="6 7">
    <name type="scientific">Alysiella filiformis DSM 16848</name>
    <dbReference type="NCBI Taxonomy" id="1120981"/>
    <lineage>
        <taxon>Bacteria</taxon>
        <taxon>Pseudomonadati</taxon>
        <taxon>Pseudomonadota</taxon>
        <taxon>Betaproteobacteria</taxon>
        <taxon>Neisseriales</taxon>
        <taxon>Neisseriaceae</taxon>
        <taxon>Alysiella</taxon>
    </lineage>
</organism>
<reference evidence="6 7" key="1">
    <citation type="submission" date="2017-09" db="EMBL/GenBank/DDBJ databases">
        <authorList>
            <person name="Ehlers B."/>
            <person name="Leendertz F.H."/>
        </authorList>
    </citation>
    <scope>NUCLEOTIDE SEQUENCE [LARGE SCALE GENOMIC DNA]</scope>
    <source>
        <strain evidence="6 7">DSM 16848</strain>
    </source>
</reference>
<name>A0A286E5L3_9NEIS</name>
<dbReference type="Gene3D" id="6.10.250.690">
    <property type="match status" value="1"/>
</dbReference>
<evidence type="ECO:0000256" key="2">
    <source>
        <dbReference type="PROSITE-ProRule" id="PRU00169"/>
    </source>
</evidence>
<dbReference type="SUPFAM" id="SSF52172">
    <property type="entry name" value="CheY-like"/>
    <property type="match status" value="1"/>
</dbReference>
<dbReference type="SUPFAM" id="SSF46894">
    <property type="entry name" value="C-terminal effector domain of the bipartite response regulators"/>
    <property type="match status" value="1"/>
</dbReference>
<dbReference type="Gene3D" id="3.40.50.2300">
    <property type="match status" value="1"/>
</dbReference>
<dbReference type="SMART" id="SM00448">
    <property type="entry name" value="REC"/>
    <property type="match status" value="1"/>
</dbReference>
<keyword evidence="7" id="KW-1185">Reference proteome</keyword>
<dbReference type="Pfam" id="PF00486">
    <property type="entry name" value="Trans_reg_C"/>
    <property type="match status" value="1"/>
</dbReference>
<dbReference type="GO" id="GO:0000976">
    <property type="term" value="F:transcription cis-regulatory region binding"/>
    <property type="evidence" value="ECO:0007669"/>
    <property type="project" value="TreeGrafter"/>
</dbReference>
<dbReference type="InterPro" id="IPR016032">
    <property type="entry name" value="Sig_transdc_resp-reg_C-effctor"/>
</dbReference>
<feature type="modified residue" description="4-aspartylphosphate" evidence="2">
    <location>
        <position position="53"/>
    </location>
</feature>
<dbReference type="InterPro" id="IPR011006">
    <property type="entry name" value="CheY-like_superfamily"/>
</dbReference>
<dbReference type="GO" id="GO:0000156">
    <property type="term" value="F:phosphorelay response regulator activity"/>
    <property type="evidence" value="ECO:0007669"/>
    <property type="project" value="TreeGrafter"/>
</dbReference>
<dbReference type="PANTHER" id="PTHR48111">
    <property type="entry name" value="REGULATOR OF RPOS"/>
    <property type="match status" value="1"/>
</dbReference>
<evidence type="ECO:0000256" key="1">
    <source>
        <dbReference type="ARBA" id="ARBA00023125"/>
    </source>
</evidence>
<evidence type="ECO:0000259" key="5">
    <source>
        <dbReference type="PROSITE" id="PS51755"/>
    </source>
</evidence>
<dbReference type="CDD" id="cd00383">
    <property type="entry name" value="trans_reg_C"/>
    <property type="match status" value="1"/>
</dbReference>
<evidence type="ECO:0000313" key="6">
    <source>
        <dbReference type="EMBL" id="SOD66164.1"/>
    </source>
</evidence>
<accession>A0A286E5L3</accession>
<keyword evidence="2" id="KW-0597">Phosphoprotein</keyword>
<dbReference type="Pfam" id="PF00072">
    <property type="entry name" value="Response_reg"/>
    <property type="match status" value="1"/>
</dbReference>
<dbReference type="PROSITE" id="PS51755">
    <property type="entry name" value="OMPR_PHOB"/>
    <property type="match status" value="1"/>
</dbReference>
<dbReference type="Proteomes" id="UP000219669">
    <property type="component" value="Unassembled WGS sequence"/>
</dbReference>
<dbReference type="InterPro" id="IPR001789">
    <property type="entry name" value="Sig_transdc_resp-reg_receiver"/>
</dbReference>
<dbReference type="InterPro" id="IPR039420">
    <property type="entry name" value="WalR-like"/>
</dbReference>
<dbReference type="PROSITE" id="PS50110">
    <property type="entry name" value="RESPONSE_REGULATORY"/>
    <property type="match status" value="1"/>
</dbReference>
<feature type="domain" description="Response regulatory" evidence="4">
    <location>
        <begin position="4"/>
        <end position="117"/>
    </location>
</feature>
<evidence type="ECO:0000256" key="3">
    <source>
        <dbReference type="PROSITE-ProRule" id="PRU01091"/>
    </source>
</evidence>
<protein>
    <submittedName>
        <fullName evidence="6">Two-component system, OmpR family, catabolic regulation response regulator CreB</fullName>
    </submittedName>
</protein>
<sequence length="226" mass="25671">MNPHILILEDEREIAELIEMALQRAHYTTQIAVTAAQAQAFLAQEKCDLLLLDVGLPDINGFDFLKMIRAQSPLPVIMLTAQDEEIDRILGLELGADDYLGKPFSPRELLARIKAVLRRTQIINKQPETPIAAPWQDDTESHCIRHCGQALPLTLGEYRLLRTLLHRQGRVFSREELLIAMFGNQHPSDPNTINTHIRALRQKLRTANIDEQVIRTHHGLGYSFSC</sequence>
<dbReference type="GO" id="GO:0032993">
    <property type="term" value="C:protein-DNA complex"/>
    <property type="evidence" value="ECO:0007669"/>
    <property type="project" value="TreeGrafter"/>
</dbReference>
<dbReference type="InterPro" id="IPR036388">
    <property type="entry name" value="WH-like_DNA-bd_sf"/>
</dbReference>
<dbReference type="RefSeq" id="WP_097113602.1">
    <property type="nucleotide sequence ID" value="NZ_CP083931.1"/>
</dbReference>